<keyword evidence="7 11" id="KW-1133">Transmembrane helix</keyword>
<dbReference type="Gene3D" id="3.90.550.50">
    <property type="match status" value="1"/>
</dbReference>
<evidence type="ECO:0000256" key="7">
    <source>
        <dbReference type="ARBA" id="ARBA00022989"/>
    </source>
</evidence>
<keyword evidence="5 11" id="KW-0812">Transmembrane</keyword>
<evidence type="ECO:0000256" key="10">
    <source>
        <dbReference type="ARBA" id="ARBA00023180"/>
    </source>
</evidence>
<keyword evidence="12" id="KW-1185">Reference proteome</keyword>
<dbReference type="PANTHER" id="PTHR11214:SF376">
    <property type="entry name" value="HEXOSYLTRANSFERASE"/>
    <property type="match status" value="1"/>
</dbReference>
<name>A0A6I8UX57_DROPS</name>
<evidence type="ECO:0000313" key="13">
    <source>
        <dbReference type="RefSeq" id="XP_002132485.2"/>
    </source>
</evidence>
<keyword evidence="9 11" id="KW-0472">Membrane</keyword>
<organism evidence="12 13">
    <name type="scientific">Drosophila pseudoobscura pseudoobscura</name>
    <name type="common">Fruit fly</name>
    <dbReference type="NCBI Taxonomy" id="46245"/>
    <lineage>
        <taxon>Eukaryota</taxon>
        <taxon>Metazoa</taxon>
        <taxon>Ecdysozoa</taxon>
        <taxon>Arthropoda</taxon>
        <taxon>Hexapoda</taxon>
        <taxon>Insecta</taxon>
        <taxon>Pterygota</taxon>
        <taxon>Neoptera</taxon>
        <taxon>Endopterygota</taxon>
        <taxon>Diptera</taxon>
        <taxon>Brachycera</taxon>
        <taxon>Muscomorpha</taxon>
        <taxon>Ephydroidea</taxon>
        <taxon>Drosophilidae</taxon>
        <taxon>Drosophila</taxon>
        <taxon>Sophophora</taxon>
    </lineage>
</organism>
<feature type="transmembrane region" description="Helical" evidence="11">
    <location>
        <begin position="7"/>
        <end position="24"/>
    </location>
</feature>
<comment type="similarity">
    <text evidence="2 11">Belongs to the glycosyltransferase 31 family.</text>
</comment>
<dbReference type="GO" id="GO:0000139">
    <property type="term" value="C:Golgi membrane"/>
    <property type="evidence" value="ECO:0007669"/>
    <property type="project" value="UniProtKB-SubCell"/>
</dbReference>
<dbReference type="RefSeq" id="XP_002132485.2">
    <property type="nucleotide sequence ID" value="XM_002132449.3"/>
</dbReference>
<accession>A0A6I8UX57</accession>
<keyword evidence="6 11" id="KW-0735">Signal-anchor</keyword>
<proteinExistence type="inferred from homology"/>
<dbReference type="Pfam" id="PF01762">
    <property type="entry name" value="Galactosyl_T"/>
    <property type="match status" value="1"/>
</dbReference>
<dbReference type="KEGG" id="dpo:6903297"/>
<keyword evidence="10" id="KW-0325">Glycoprotein</keyword>
<evidence type="ECO:0000256" key="5">
    <source>
        <dbReference type="ARBA" id="ARBA00022692"/>
    </source>
</evidence>
<dbReference type="AlphaFoldDB" id="A0A6I8UX57"/>
<evidence type="ECO:0000256" key="4">
    <source>
        <dbReference type="ARBA" id="ARBA00022679"/>
    </source>
</evidence>
<dbReference type="InterPro" id="IPR002659">
    <property type="entry name" value="Glyco_trans_31"/>
</dbReference>
<dbReference type="GO" id="GO:0016758">
    <property type="term" value="F:hexosyltransferase activity"/>
    <property type="evidence" value="ECO:0007669"/>
    <property type="project" value="InterPro"/>
</dbReference>
<keyword evidence="4" id="KW-0808">Transferase</keyword>
<keyword evidence="8 11" id="KW-0333">Golgi apparatus</keyword>
<keyword evidence="3 11" id="KW-0328">Glycosyltransferase</keyword>
<evidence type="ECO:0000256" key="8">
    <source>
        <dbReference type="ARBA" id="ARBA00023034"/>
    </source>
</evidence>
<reference evidence="13" key="1">
    <citation type="submission" date="2025-08" db="UniProtKB">
        <authorList>
            <consortium name="RefSeq"/>
        </authorList>
    </citation>
    <scope>IDENTIFICATION</scope>
    <source>
        <strain evidence="13">MV-25-SWS-2005</strain>
        <tissue evidence="13">Whole body</tissue>
    </source>
</reference>
<dbReference type="Proteomes" id="UP000001819">
    <property type="component" value="Chromosome 4"/>
</dbReference>
<gene>
    <name evidence="13" type="primary">LOC6903297</name>
</gene>
<dbReference type="FunFam" id="3.90.550.50:FF:000001">
    <property type="entry name" value="Hexosyltransferase"/>
    <property type="match status" value="1"/>
</dbReference>
<evidence type="ECO:0000256" key="6">
    <source>
        <dbReference type="ARBA" id="ARBA00022968"/>
    </source>
</evidence>
<dbReference type="PANTHER" id="PTHR11214">
    <property type="entry name" value="BETA-1,3-N-ACETYLGLUCOSAMINYLTRANSFERASE"/>
    <property type="match status" value="1"/>
</dbReference>
<protein>
    <recommendedName>
        <fullName evidence="11">Hexosyltransferase</fullName>
        <ecNumber evidence="11">2.4.1.-</ecNumber>
    </recommendedName>
</protein>
<evidence type="ECO:0000256" key="2">
    <source>
        <dbReference type="ARBA" id="ARBA00008661"/>
    </source>
</evidence>
<evidence type="ECO:0000256" key="1">
    <source>
        <dbReference type="ARBA" id="ARBA00004323"/>
    </source>
</evidence>
<evidence type="ECO:0000256" key="11">
    <source>
        <dbReference type="RuleBase" id="RU363063"/>
    </source>
</evidence>
<dbReference type="GO" id="GO:0006493">
    <property type="term" value="P:protein O-linked glycosylation"/>
    <property type="evidence" value="ECO:0007669"/>
    <property type="project" value="TreeGrafter"/>
</dbReference>
<evidence type="ECO:0000313" key="12">
    <source>
        <dbReference type="Proteomes" id="UP000001819"/>
    </source>
</evidence>
<evidence type="ECO:0000256" key="9">
    <source>
        <dbReference type="ARBA" id="ARBA00023136"/>
    </source>
</evidence>
<dbReference type="InParanoid" id="A0A6I8UX57"/>
<evidence type="ECO:0000256" key="3">
    <source>
        <dbReference type="ARBA" id="ARBA00022676"/>
    </source>
</evidence>
<dbReference type="EC" id="2.4.1.-" evidence="11"/>
<sequence length="335" mass="38525">MSNLRSLVTLIVWVTLCLMIYLIPPNQSREDVPPLMEQNFPNDEEHLIDFGNFGYIIEQSPCESDTRGLIIVHTAPNNHEKRSLIRETWGGVVHSASSGSPLRLIFALGNIRNSSLESAILEEHSQHGDLLQGNFMDTYSNITYKHLMALQWFNYHCNRAQFLLKVDDDIFVNTPTLLENLRDPKPSNSSNRRLLDGLIQQRSGLLLCAKREGDRVARSYRSKWRASFKEYSDSRYPDFCPGFSVLYSPDVARKLYAEAQRSPYFRLDDVHITGILSKRLHIPISDLSPYVMYPSEMESVLKGEEIPTEQVEFLVSWHNLNPSQMRSLWSLFGNN</sequence>
<comment type="subcellular location">
    <subcellularLocation>
        <location evidence="1 11">Golgi apparatus membrane</location>
        <topology evidence="1 11">Single-pass type II membrane protein</topology>
    </subcellularLocation>
</comment>